<evidence type="ECO:0000313" key="2">
    <source>
        <dbReference type="EMBL" id="KAB5544502.1"/>
    </source>
</evidence>
<dbReference type="Proteomes" id="UP000326939">
    <property type="component" value="Chromosome 8"/>
</dbReference>
<protein>
    <submittedName>
        <fullName evidence="2">Uncharacterized protein</fullName>
    </submittedName>
</protein>
<sequence>MKANSTVTLIKILALLCVSVLCVSQEFDFFYFVQQLGRRDGSMGEEVGVGRGEVGSMCCSVEGASSMVMGDRGGVDEDCVGQVDEGVSGDWGEWAGVSWVVTKGELRVVGTNGVTNGGSRIIGAEWDGVVVSRSGGVPGSI</sequence>
<gene>
    <name evidence="2" type="ORF">DKX38_012614</name>
</gene>
<proteinExistence type="predicted"/>
<dbReference type="AlphaFoldDB" id="A0A5N5LPG6"/>
<reference evidence="3" key="1">
    <citation type="journal article" date="2019" name="Gigascience">
        <title>De novo genome assembly of the endangered Acer yangbiense, a plant species with extremely small populations endemic to Yunnan Province, China.</title>
        <authorList>
            <person name="Yang J."/>
            <person name="Wariss H.M."/>
            <person name="Tao L."/>
            <person name="Zhang R."/>
            <person name="Yun Q."/>
            <person name="Hollingsworth P."/>
            <person name="Dao Z."/>
            <person name="Luo G."/>
            <person name="Guo H."/>
            <person name="Ma Y."/>
            <person name="Sun W."/>
        </authorList>
    </citation>
    <scope>NUCLEOTIDE SEQUENCE [LARGE SCALE GENOMIC DNA]</scope>
    <source>
        <strain evidence="3">cv. br00</strain>
    </source>
</reference>
<evidence type="ECO:0000313" key="3">
    <source>
        <dbReference type="Proteomes" id="UP000326939"/>
    </source>
</evidence>
<keyword evidence="3" id="KW-1185">Reference proteome</keyword>
<comment type="caution">
    <text evidence="2">The sequence shown here is derived from an EMBL/GenBank/DDBJ whole genome shotgun (WGS) entry which is preliminary data.</text>
</comment>
<name>A0A5N5LPG6_9ROSI</name>
<evidence type="ECO:0000256" key="1">
    <source>
        <dbReference type="SAM" id="SignalP"/>
    </source>
</evidence>
<keyword evidence="1" id="KW-0732">Signal</keyword>
<organism evidence="2 3">
    <name type="scientific">Salix brachista</name>
    <dbReference type="NCBI Taxonomy" id="2182728"/>
    <lineage>
        <taxon>Eukaryota</taxon>
        <taxon>Viridiplantae</taxon>
        <taxon>Streptophyta</taxon>
        <taxon>Embryophyta</taxon>
        <taxon>Tracheophyta</taxon>
        <taxon>Spermatophyta</taxon>
        <taxon>Magnoliopsida</taxon>
        <taxon>eudicotyledons</taxon>
        <taxon>Gunneridae</taxon>
        <taxon>Pentapetalae</taxon>
        <taxon>rosids</taxon>
        <taxon>fabids</taxon>
        <taxon>Malpighiales</taxon>
        <taxon>Salicaceae</taxon>
        <taxon>Saliceae</taxon>
        <taxon>Salix</taxon>
    </lineage>
</organism>
<accession>A0A5N5LPG6</accession>
<feature type="signal peptide" evidence="1">
    <location>
        <begin position="1"/>
        <end position="24"/>
    </location>
</feature>
<dbReference type="EMBL" id="VDCV01000008">
    <property type="protein sequence ID" value="KAB5544502.1"/>
    <property type="molecule type" value="Genomic_DNA"/>
</dbReference>
<feature type="chain" id="PRO_5024299552" evidence="1">
    <location>
        <begin position="25"/>
        <end position="141"/>
    </location>
</feature>